<dbReference type="AlphaFoldDB" id="A0A3F3Q7R8"/>
<evidence type="ECO:0000313" key="1">
    <source>
        <dbReference type="EMBL" id="RDH35274.1"/>
    </source>
</evidence>
<accession>A0A3F3Q7R8</accession>
<gene>
    <name evidence="1" type="ORF">BDQ94DRAFT_140543</name>
</gene>
<dbReference type="RefSeq" id="XP_026628296.1">
    <property type="nucleotide sequence ID" value="XM_026765644.1"/>
</dbReference>
<sequence length="93" mass="10295">MIFPIHQPFLPRAIIPGVDGLMARPYRQTSGPNQMAVVSFRSSMTDWSTVGSVCLGSEIWSLPHSTVLFPPFPVGRPISDDDDYDSYGHLNIC</sequence>
<dbReference type="Proteomes" id="UP000253729">
    <property type="component" value="Unassembled WGS sequence"/>
</dbReference>
<reference evidence="1 2" key="1">
    <citation type="submission" date="2018-07" db="EMBL/GenBank/DDBJ databases">
        <title>The genomes of Aspergillus section Nigri reveals drivers in fungal speciation.</title>
        <authorList>
            <consortium name="DOE Joint Genome Institute"/>
            <person name="Vesth T.C."/>
            <person name="Nybo J."/>
            <person name="Theobald S."/>
            <person name="Brandl J."/>
            <person name="Frisvad J.C."/>
            <person name="Nielsen K.F."/>
            <person name="Lyhne E.K."/>
            <person name="Kogle M.E."/>
            <person name="Kuo A."/>
            <person name="Riley R."/>
            <person name="Clum A."/>
            <person name="Nolan M."/>
            <person name="Lipzen A."/>
            <person name="Salamov A."/>
            <person name="Henrissat B."/>
            <person name="Wiebenga A."/>
            <person name="De vries R.P."/>
            <person name="Grigoriev I.V."/>
            <person name="Mortensen U.H."/>
            <person name="Andersen M.R."/>
            <person name="Baker S.E."/>
        </authorList>
    </citation>
    <scope>NUCLEOTIDE SEQUENCE [LARGE SCALE GENOMIC DNA]</scope>
    <source>
        <strain evidence="1 2">CBS 139.54b</strain>
    </source>
</reference>
<evidence type="ECO:0000313" key="2">
    <source>
        <dbReference type="Proteomes" id="UP000253729"/>
    </source>
</evidence>
<dbReference type="EMBL" id="KZ852041">
    <property type="protein sequence ID" value="RDH35274.1"/>
    <property type="molecule type" value="Genomic_DNA"/>
</dbReference>
<name>A0A3F3Q7R8_9EURO</name>
<organism evidence="1 2">
    <name type="scientific">Aspergillus welwitschiae</name>
    <dbReference type="NCBI Taxonomy" id="1341132"/>
    <lineage>
        <taxon>Eukaryota</taxon>
        <taxon>Fungi</taxon>
        <taxon>Dikarya</taxon>
        <taxon>Ascomycota</taxon>
        <taxon>Pezizomycotina</taxon>
        <taxon>Eurotiomycetes</taxon>
        <taxon>Eurotiomycetidae</taxon>
        <taxon>Eurotiales</taxon>
        <taxon>Aspergillaceae</taxon>
        <taxon>Aspergillus</taxon>
        <taxon>Aspergillus subgen. Circumdati</taxon>
    </lineage>
</organism>
<proteinExistence type="predicted"/>
<dbReference type="GeneID" id="38134000"/>
<keyword evidence="2" id="KW-1185">Reference proteome</keyword>
<protein>
    <submittedName>
        <fullName evidence="1">Uncharacterized protein</fullName>
    </submittedName>
</protein>